<reference evidence="10 11" key="1">
    <citation type="submission" date="2019-06" db="EMBL/GenBank/DDBJ databases">
        <title>Complete genome sequence of Ensifer mexicanus ITTG R7 isolated from nodules of Acacia angustissima (Mill.) Kuntze.</title>
        <authorList>
            <person name="Rincon-Rosales R."/>
            <person name="Rogel M.A."/>
            <person name="Guerrero G."/>
            <person name="Rincon-Molina C.I."/>
            <person name="Lopez-Lopez A."/>
            <person name="Martinez-Romero E."/>
        </authorList>
    </citation>
    <scope>NUCLEOTIDE SEQUENCE [LARGE SCALE GENOMIC DNA]</scope>
    <source>
        <strain evidence="10 11">ITTG R7</strain>
    </source>
</reference>
<keyword evidence="5 8" id="KW-0812">Transmembrane</keyword>
<evidence type="ECO:0000256" key="1">
    <source>
        <dbReference type="ARBA" id="ARBA00004651"/>
    </source>
</evidence>
<evidence type="ECO:0000256" key="8">
    <source>
        <dbReference type="RuleBase" id="RU365088"/>
    </source>
</evidence>
<comment type="caution">
    <text evidence="8">Lacks conserved residue(s) required for the propagation of feature annotation.</text>
</comment>
<keyword evidence="7 8" id="KW-0472">Membrane</keyword>
<dbReference type="InterPro" id="IPR036259">
    <property type="entry name" value="MFS_trans_sf"/>
</dbReference>
<evidence type="ECO:0000256" key="5">
    <source>
        <dbReference type="ARBA" id="ARBA00022692"/>
    </source>
</evidence>
<keyword evidence="3 8" id="KW-0813">Transport</keyword>
<accession>A0A859QVK3</accession>
<sequence length="428" mass="45059">MTLRMSERRTSIIGAFLVALGPVSMALYTPAMPELVRAFATSEAAIKMTLSLYFGGFAFAQLVSGTLSDVIGRRSSTLIFMAIYLAGSLMAAFAPSVGVLLAGRLVQGAGASVGMTVARAIVRDQFTGTPAARIMNMIGMMLALGPAVSPTLGGIALGLFGWQSIFFLMVGFALMACFIVQFFMVETVTPDRSKGHLRPILRAYGELLTDSRFLSSTLVIAGAVGALYAQATMLPFVLIDQVGLTPTQFGVGMLMQSGLFFSGTVTVRLLMRRFSPQGLVPAGLCFIGAASLLLAITMHVLPPSFLSVMGPVGIYAFGIAFVMPYMMTGAMAPFPHIAGTASAMMGFIQMSAGLFGGALAALVGVPAVALGTIIPGFGLAAIVSYFWYRNTVRARPLCAPAASDDKLREAEGEGEPHMKKPRQVARRG</sequence>
<dbReference type="Pfam" id="PF07690">
    <property type="entry name" value="MFS_1"/>
    <property type="match status" value="1"/>
</dbReference>
<feature type="compositionally biased region" description="Basic and acidic residues" evidence="9">
    <location>
        <begin position="405"/>
        <end position="418"/>
    </location>
</feature>
<name>A0A859QVK3_9HYPH</name>
<dbReference type="EMBL" id="CP041238">
    <property type="protein sequence ID" value="QLL63569.1"/>
    <property type="molecule type" value="Genomic_DNA"/>
</dbReference>
<dbReference type="GO" id="GO:1990961">
    <property type="term" value="P:xenobiotic detoxification by transmembrane export across the plasma membrane"/>
    <property type="evidence" value="ECO:0007669"/>
    <property type="project" value="InterPro"/>
</dbReference>
<dbReference type="InterPro" id="IPR011701">
    <property type="entry name" value="MFS"/>
</dbReference>
<dbReference type="KEGG" id="emx:FKV68_20060"/>
<comment type="similarity">
    <text evidence="2 8">Belongs to the major facilitator superfamily. Bcr/CmlA family.</text>
</comment>
<keyword evidence="11" id="KW-1185">Reference proteome</keyword>
<feature type="transmembrane region" description="Helical" evidence="8">
    <location>
        <begin position="78"/>
        <end position="99"/>
    </location>
</feature>
<dbReference type="PROSITE" id="PS50850">
    <property type="entry name" value="MFS"/>
    <property type="match status" value="1"/>
</dbReference>
<gene>
    <name evidence="10" type="ORF">FKV68_20060</name>
</gene>
<dbReference type="PANTHER" id="PTHR42718">
    <property type="entry name" value="MAJOR FACILITATOR SUPERFAMILY MULTIDRUG TRANSPORTER MFSC"/>
    <property type="match status" value="1"/>
</dbReference>
<dbReference type="GO" id="GO:0042910">
    <property type="term" value="F:xenobiotic transmembrane transporter activity"/>
    <property type="evidence" value="ECO:0007669"/>
    <property type="project" value="InterPro"/>
</dbReference>
<comment type="subcellular location">
    <subcellularLocation>
        <location evidence="8">Cell inner membrane</location>
        <topology evidence="8">Multi-pass membrane protein</topology>
    </subcellularLocation>
    <subcellularLocation>
        <location evidence="1">Cell membrane</location>
        <topology evidence="1">Multi-pass membrane protein</topology>
    </subcellularLocation>
</comment>
<feature type="transmembrane region" description="Helical" evidence="8">
    <location>
        <begin position="165"/>
        <end position="185"/>
    </location>
</feature>
<protein>
    <recommendedName>
        <fullName evidence="8">Bcr/CflA family efflux transporter</fullName>
    </recommendedName>
</protein>
<dbReference type="NCBIfam" id="TIGR00710">
    <property type="entry name" value="efflux_Bcr_CflA"/>
    <property type="match status" value="1"/>
</dbReference>
<feature type="transmembrane region" description="Helical" evidence="8">
    <location>
        <begin position="304"/>
        <end position="325"/>
    </location>
</feature>
<evidence type="ECO:0000256" key="3">
    <source>
        <dbReference type="ARBA" id="ARBA00022448"/>
    </source>
</evidence>
<keyword evidence="6 8" id="KW-1133">Transmembrane helix</keyword>
<evidence type="ECO:0000313" key="10">
    <source>
        <dbReference type="EMBL" id="QLL63569.1"/>
    </source>
</evidence>
<feature type="region of interest" description="Disordered" evidence="9">
    <location>
        <begin position="405"/>
        <end position="428"/>
    </location>
</feature>
<dbReference type="GO" id="GO:0005886">
    <property type="term" value="C:plasma membrane"/>
    <property type="evidence" value="ECO:0007669"/>
    <property type="project" value="UniProtKB-SubCell"/>
</dbReference>
<feature type="transmembrane region" description="Helical" evidence="8">
    <location>
        <begin position="105"/>
        <end position="122"/>
    </location>
</feature>
<dbReference type="CDD" id="cd17320">
    <property type="entry name" value="MFS_MdfA_MDR_like"/>
    <property type="match status" value="1"/>
</dbReference>
<evidence type="ECO:0000313" key="11">
    <source>
        <dbReference type="Proteomes" id="UP000510721"/>
    </source>
</evidence>
<feature type="transmembrane region" description="Helical" evidence="8">
    <location>
        <begin position="278"/>
        <end position="298"/>
    </location>
</feature>
<keyword evidence="8" id="KW-0997">Cell inner membrane</keyword>
<feature type="compositionally biased region" description="Basic residues" evidence="9">
    <location>
        <begin position="419"/>
        <end position="428"/>
    </location>
</feature>
<evidence type="ECO:0000256" key="7">
    <source>
        <dbReference type="ARBA" id="ARBA00023136"/>
    </source>
</evidence>
<evidence type="ECO:0000256" key="2">
    <source>
        <dbReference type="ARBA" id="ARBA00006236"/>
    </source>
</evidence>
<dbReference type="RefSeq" id="WP_180939444.1">
    <property type="nucleotide sequence ID" value="NZ_CP041238.1"/>
</dbReference>
<organism evidence="10 11">
    <name type="scientific">Sinorhizobium mexicanum</name>
    <dbReference type="NCBI Taxonomy" id="375549"/>
    <lineage>
        <taxon>Bacteria</taxon>
        <taxon>Pseudomonadati</taxon>
        <taxon>Pseudomonadota</taxon>
        <taxon>Alphaproteobacteria</taxon>
        <taxon>Hyphomicrobiales</taxon>
        <taxon>Rhizobiaceae</taxon>
        <taxon>Sinorhizobium/Ensifer group</taxon>
        <taxon>Sinorhizobium</taxon>
    </lineage>
</organism>
<feature type="transmembrane region" description="Helical" evidence="8">
    <location>
        <begin position="218"/>
        <end position="239"/>
    </location>
</feature>
<dbReference type="AlphaFoldDB" id="A0A859QVK3"/>
<feature type="transmembrane region" description="Helical" evidence="8">
    <location>
        <begin position="134"/>
        <end position="159"/>
    </location>
</feature>
<feature type="transmembrane region" description="Helical" evidence="8">
    <location>
        <begin position="50"/>
        <end position="71"/>
    </location>
</feature>
<dbReference type="InterPro" id="IPR004812">
    <property type="entry name" value="Efflux_drug-R_Bcr/CmlA"/>
</dbReference>
<evidence type="ECO:0000256" key="4">
    <source>
        <dbReference type="ARBA" id="ARBA00022475"/>
    </source>
</evidence>
<proteinExistence type="inferred from homology"/>
<evidence type="ECO:0000256" key="9">
    <source>
        <dbReference type="SAM" id="MobiDB-lite"/>
    </source>
</evidence>
<feature type="transmembrane region" description="Helical" evidence="8">
    <location>
        <begin position="251"/>
        <end position="271"/>
    </location>
</feature>
<dbReference type="InterPro" id="IPR020846">
    <property type="entry name" value="MFS_dom"/>
</dbReference>
<evidence type="ECO:0000256" key="6">
    <source>
        <dbReference type="ARBA" id="ARBA00022989"/>
    </source>
</evidence>
<feature type="transmembrane region" description="Helical" evidence="8">
    <location>
        <begin position="337"/>
        <end position="362"/>
    </location>
</feature>
<dbReference type="Gene3D" id="1.20.1720.10">
    <property type="entry name" value="Multidrug resistance protein D"/>
    <property type="match status" value="1"/>
</dbReference>
<keyword evidence="4" id="KW-1003">Cell membrane</keyword>
<feature type="transmembrane region" description="Helical" evidence="8">
    <location>
        <begin position="368"/>
        <end position="388"/>
    </location>
</feature>
<dbReference type="PANTHER" id="PTHR42718:SF9">
    <property type="entry name" value="MAJOR FACILITATOR SUPERFAMILY MULTIDRUG TRANSPORTER MFSC"/>
    <property type="match status" value="1"/>
</dbReference>
<dbReference type="Proteomes" id="UP000510721">
    <property type="component" value="Chromosome"/>
</dbReference>
<dbReference type="SUPFAM" id="SSF103473">
    <property type="entry name" value="MFS general substrate transporter"/>
    <property type="match status" value="1"/>
</dbReference>